<dbReference type="RefSeq" id="WP_386737057.1">
    <property type="nucleotide sequence ID" value="NZ_JBHRXI010000022.1"/>
</dbReference>
<accession>A0ABV7TNI6</accession>
<protein>
    <submittedName>
        <fullName evidence="1">DUF3299 domain-containing protein</fullName>
    </submittedName>
</protein>
<sequence length="170" mass="18536">MTDDSLPTRRTLLYAGVVTILVPRIARANVLDILWEDLIPAGVPYAQIIGKGDMDVVADTWAPIFDENATKLNLELDGALVRLPGYLLPLELTAAGVTSFVLVPYVGACIHVPPPPPNQLVFVEAQKPWPNGSLWEPILVTGRLTAQMQSTAVAEIGHSLSATDIERFRW</sequence>
<proteinExistence type="predicted"/>
<name>A0ABV7TNI6_9RHOB</name>
<gene>
    <name evidence="1" type="ORF">ACFORG_18625</name>
</gene>
<dbReference type="Gene3D" id="2.40.50.870">
    <property type="entry name" value="Protein of unknown function (DUF3299)"/>
    <property type="match status" value="1"/>
</dbReference>
<comment type="caution">
    <text evidence="1">The sequence shown here is derived from an EMBL/GenBank/DDBJ whole genome shotgun (WGS) entry which is preliminary data.</text>
</comment>
<dbReference type="Pfam" id="PF11736">
    <property type="entry name" value="DUF3299"/>
    <property type="match status" value="1"/>
</dbReference>
<reference evidence="2" key="1">
    <citation type="journal article" date="2019" name="Int. J. Syst. Evol. Microbiol.">
        <title>The Global Catalogue of Microorganisms (GCM) 10K type strain sequencing project: providing services to taxonomists for standard genome sequencing and annotation.</title>
        <authorList>
            <consortium name="The Broad Institute Genomics Platform"/>
            <consortium name="The Broad Institute Genome Sequencing Center for Infectious Disease"/>
            <person name="Wu L."/>
            <person name="Ma J."/>
        </authorList>
    </citation>
    <scope>NUCLEOTIDE SEQUENCE [LARGE SCALE GENOMIC DNA]</scope>
    <source>
        <strain evidence="2">KCTC 42911</strain>
    </source>
</reference>
<dbReference type="Proteomes" id="UP001595629">
    <property type="component" value="Unassembled WGS sequence"/>
</dbReference>
<keyword evidence="2" id="KW-1185">Reference proteome</keyword>
<dbReference type="InterPro" id="IPR021727">
    <property type="entry name" value="DUF3299"/>
</dbReference>
<evidence type="ECO:0000313" key="2">
    <source>
        <dbReference type="Proteomes" id="UP001595629"/>
    </source>
</evidence>
<organism evidence="1 2">
    <name type="scientific">Lutimaribacter marinistellae</name>
    <dbReference type="NCBI Taxonomy" id="1820329"/>
    <lineage>
        <taxon>Bacteria</taxon>
        <taxon>Pseudomonadati</taxon>
        <taxon>Pseudomonadota</taxon>
        <taxon>Alphaproteobacteria</taxon>
        <taxon>Rhodobacterales</taxon>
        <taxon>Roseobacteraceae</taxon>
        <taxon>Lutimaribacter</taxon>
    </lineage>
</organism>
<dbReference type="EMBL" id="JBHRXI010000022">
    <property type="protein sequence ID" value="MFC3615773.1"/>
    <property type="molecule type" value="Genomic_DNA"/>
</dbReference>
<evidence type="ECO:0000313" key="1">
    <source>
        <dbReference type="EMBL" id="MFC3615773.1"/>
    </source>
</evidence>